<dbReference type="SMART" id="SM00420">
    <property type="entry name" value="HTH_DEOR"/>
    <property type="match status" value="1"/>
</dbReference>
<keyword evidence="2" id="KW-1185">Reference proteome</keyword>
<proteinExistence type="predicted"/>
<name>A0ABV6VIT9_9ACTN</name>
<dbReference type="EMBL" id="JBHEZX010000018">
    <property type="protein sequence ID" value="MFC1413665.1"/>
    <property type="molecule type" value="Genomic_DNA"/>
</dbReference>
<dbReference type="InterPro" id="IPR018356">
    <property type="entry name" value="Tscrpt_reg_HTH_DeoR_CS"/>
</dbReference>
<dbReference type="SUPFAM" id="SSF53822">
    <property type="entry name" value="Periplasmic binding protein-like I"/>
    <property type="match status" value="1"/>
</dbReference>
<dbReference type="PANTHER" id="PTHR30146:SF155">
    <property type="entry name" value="ALANINE RACEMASE"/>
    <property type="match status" value="1"/>
</dbReference>
<reference evidence="1 2" key="1">
    <citation type="submission" date="2024-09" db="EMBL/GenBank/DDBJ databases">
        <authorList>
            <person name="Lee S.D."/>
        </authorList>
    </citation>
    <scope>NUCLEOTIDE SEQUENCE [LARGE SCALE GENOMIC DNA]</scope>
    <source>
        <strain evidence="1 2">N1-1</strain>
    </source>
</reference>
<dbReference type="CDD" id="cd06267">
    <property type="entry name" value="PBP1_LacI_sugar_binding-like"/>
    <property type="match status" value="1"/>
</dbReference>
<evidence type="ECO:0000313" key="1">
    <source>
        <dbReference type="EMBL" id="MFC1413665.1"/>
    </source>
</evidence>
<sequence>MLAQQRHDYVLEQLRAHGAIRSTEVVAGLGVSDGTVRRDLELLEQQGRLTRVRGGAVLPPGSTPGAVPRTAVGAAAGPVGGIVIGMLVPSTTYYFPEVIRGAQSAAARAGARLILGVSDYDRERDPGQLRDLVSSGCDGLLVTTAEGPVVPARVRKQLDVSGLPYVLVERRSAAAFDHAECVLSDHRQGAYRAVEYLAGLGHDGVALFASPSPTARAVTEGHAEAVRLLGLSRSAPVLGYEQGADRLSAIDAFVHSCRASGATAALVHSDQEAILLVQRLRAHGVRIPEDLSVIAYDDEVAAFAEVPLTAVAPPKFELGLIAASTLLGRLGAGADGTGTAAGTAEPAVRQTVLQPRLVLRSSTAVGAVAAAAGAIADAAAVGR</sequence>
<dbReference type="InterPro" id="IPR036390">
    <property type="entry name" value="WH_DNA-bd_sf"/>
</dbReference>
<dbReference type="PRINTS" id="PR00037">
    <property type="entry name" value="HTHLACR"/>
</dbReference>
<dbReference type="PROSITE" id="PS51000">
    <property type="entry name" value="HTH_DEOR_2"/>
    <property type="match status" value="1"/>
</dbReference>
<dbReference type="InterPro" id="IPR036388">
    <property type="entry name" value="WH-like_DNA-bd_sf"/>
</dbReference>
<accession>A0ABV6VIT9</accession>
<dbReference type="InterPro" id="IPR028082">
    <property type="entry name" value="Peripla_BP_I"/>
</dbReference>
<dbReference type="Gene3D" id="3.40.50.2300">
    <property type="match status" value="2"/>
</dbReference>
<dbReference type="Pfam" id="PF13377">
    <property type="entry name" value="Peripla_BP_3"/>
    <property type="match status" value="1"/>
</dbReference>
<dbReference type="SUPFAM" id="SSF46785">
    <property type="entry name" value="Winged helix' DNA-binding domain"/>
    <property type="match status" value="1"/>
</dbReference>
<comment type="caution">
    <text evidence="1">The sequence shown here is derived from an EMBL/GenBank/DDBJ whole genome shotgun (WGS) entry which is preliminary data.</text>
</comment>
<dbReference type="InterPro" id="IPR001034">
    <property type="entry name" value="DeoR_HTH"/>
</dbReference>
<dbReference type="InterPro" id="IPR046335">
    <property type="entry name" value="LacI/GalR-like_sensor"/>
</dbReference>
<dbReference type="PROSITE" id="PS00894">
    <property type="entry name" value="HTH_DEOR_1"/>
    <property type="match status" value="1"/>
</dbReference>
<protein>
    <submittedName>
        <fullName evidence="1">Substrate-binding domain-containing protein</fullName>
    </submittedName>
</protein>
<gene>
    <name evidence="1" type="ORF">ACEZDG_30825</name>
</gene>
<dbReference type="Proteomes" id="UP001592582">
    <property type="component" value="Unassembled WGS sequence"/>
</dbReference>
<organism evidence="1 2">
    <name type="scientific">Streptacidiphilus alkalitolerans</name>
    <dbReference type="NCBI Taxonomy" id="3342712"/>
    <lineage>
        <taxon>Bacteria</taxon>
        <taxon>Bacillati</taxon>
        <taxon>Actinomycetota</taxon>
        <taxon>Actinomycetes</taxon>
        <taxon>Kitasatosporales</taxon>
        <taxon>Streptomycetaceae</taxon>
        <taxon>Streptacidiphilus</taxon>
    </lineage>
</organism>
<dbReference type="PANTHER" id="PTHR30146">
    <property type="entry name" value="LACI-RELATED TRANSCRIPTIONAL REPRESSOR"/>
    <property type="match status" value="1"/>
</dbReference>
<evidence type="ECO:0000313" key="2">
    <source>
        <dbReference type="Proteomes" id="UP001592582"/>
    </source>
</evidence>
<dbReference type="Gene3D" id="1.10.10.10">
    <property type="entry name" value="Winged helix-like DNA-binding domain superfamily/Winged helix DNA-binding domain"/>
    <property type="match status" value="1"/>
</dbReference>
<dbReference type="Pfam" id="PF08220">
    <property type="entry name" value="HTH_DeoR"/>
    <property type="match status" value="1"/>
</dbReference>